<accession>A0A511D0T6</accession>
<dbReference type="OrthoDB" id="9766361at2"/>
<evidence type="ECO:0000256" key="2">
    <source>
        <dbReference type="ARBA" id="ARBA00022692"/>
    </source>
</evidence>
<dbReference type="InterPro" id="IPR047680">
    <property type="entry name" value="MarP-like"/>
</dbReference>
<dbReference type="SUPFAM" id="SSF50494">
    <property type="entry name" value="Trypsin-like serine proteases"/>
    <property type="match status" value="1"/>
</dbReference>
<protein>
    <submittedName>
        <fullName evidence="6">Serine protease</fullName>
    </submittedName>
</protein>
<dbReference type="PANTHER" id="PTHR43019">
    <property type="entry name" value="SERINE ENDOPROTEASE DEGS"/>
    <property type="match status" value="1"/>
</dbReference>
<dbReference type="GO" id="GO:0004252">
    <property type="term" value="F:serine-type endopeptidase activity"/>
    <property type="evidence" value="ECO:0007669"/>
    <property type="project" value="InterPro"/>
</dbReference>
<evidence type="ECO:0000256" key="4">
    <source>
        <dbReference type="ARBA" id="ARBA00023136"/>
    </source>
</evidence>
<dbReference type="GO" id="GO:0006508">
    <property type="term" value="P:proteolysis"/>
    <property type="evidence" value="ECO:0007669"/>
    <property type="project" value="UniProtKB-KW"/>
</dbReference>
<comment type="subcellular location">
    <subcellularLocation>
        <location evidence="1">Membrane</location>
        <topology evidence="1">Multi-pass membrane protein</topology>
    </subcellularLocation>
</comment>
<dbReference type="Pfam" id="PF13365">
    <property type="entry name" value="Trypsin_2"/>
    <property type="match status" value="1"/>
</dbReference>
<dbReference type="InterPro" id="IPR001940">
    <property type="entry name" value="Peptidase_S1C"/>
</dbReference>
<keyword evidence="6" id="KW-0378">Hydrolase</keyword>
<evidence type="ECO:0000313" key="7">
    <source>
        <dbReference type="Proteomes" id="UP000321328"/>
    </source>
</evidence>
<comment type="caution">
    <text evidence="6">The sequence shown here is derived from an EMBL/GenBank/DDBJ whole genome shotgun (WGS) entry which is preliminary data.</text>
</comment>
<dbReference type="InterPro" id="IPR009003">
    <property type="entry name" value="Peptidase_S1_PA"/>
</dbReference>
<evidence type="ECO:0000256" key="5">
    <source>
        <dbReference type="SAM" id="Phobius"/>
    </source>
</evidence>
<dbReference type="GO" id="GO:0009403">
    <property type="term" value="P:toxin biosynthetic process"/>
    <property type="evidence" value="ECO:0007669"/>
    <property type="project" value="InterPro"/>
</dbReference>
<feature type="transmembrane region" description="Helical" evidence="5">
    <location>
        <begin position="6"/>
        <end position="22"/>
    </location>
</feature>
<dbReference type="GO" id="GO:0016020">
    <property type="term" value="C:membrane"/>
    <property type="evidence" value="ECO:0007669"/>
    <property type="project" value="UniProtKB-SubCell"/>
</dbReference>
<dbReference type="Gene3D" id="2.40.10.10">
    <property type="entry name" value="Trypsin-like serine proteases"/>
    <property type="match status" value="2"/>
</dbReference>
<dbReference type="AlphaFoldDB" id="A0A511D0T6"/>
<keyword evidence="6" id="KW-0645">Protease</keyword>
<evidence type="ECO:0000313" key="6">
    <source>
        <dbReference type="EMBL" id="GEL18415.1"/>
    </source>
</evidence>
<feature type="transmembrane region" description="Helical" evidence="5">
    <location>
        <begin position="104"/>
        <end position="127"/>
    </location>
</feature>
<keyword evidence="7" id="KW-1185">Reference proteome</keyword>
<organism evidence="6 7">
    <name type="scientific">Pseudonocardia asaccharolytica DSM 44247 = NBRC 16224</name>
    <dbReference type="NCBI Taxonomy" id="1123024"/>
    <lineage>
        <taxon>Bacteria</taxon>
        <taxon>Bacillati</taxon>
        <taxon>Actinomycetota</taxon>
        <taxon>Actinomycetes</taxon>
        <taxon>Pseudonocardiales</taxon>
        <taxon>Pseudonocardiaceae</taxon>
        <taxon>Pseudonocardia</taxon>
    </lineage>
</organism>
<feature type="transmembrane region" description="Helical" evidence="5">
    <location>
        <begin position="29"/>
        <end position="50"/>
    </location>
</feature>
<evidence type="ECO:0000256" key="3">
    <source>
        <dbReference type="ARBA" id="ARBA00022989"/>
    </source>
</evidence>
<dbReference type="RefSeq" id="WP_028930793.1">
    <property type="nucleotide sequence ID" value="NZ_AUII01000014.1"/>
</dbReference>
<keyword evidence="3 5" id="KW-1133">Transmembrane helix</keyword>
<dbReference type="STRING" id="1123024.GCA_000423625_03172"/>
<dbReference type="InterPro" id="IPR003825">
    <property type="entry name" value="Colicin-V_CvpA"/>
</dbReference>
<keyword evidence="2 5" id="KW-0812">Transmembrane</keyword>
<dbReference type="InterPro" id="IPR043504">
    <property type="entry name" value="Peptidase_S1_PA_chymotrypsin"/>
</dbReference>
<evidence type="ECO:0000256" key="1">
    <source>
        <dbReference type="ARBA" id="ARBA00004141"/>
    </source>
</evidence>
<dbReference type="PRINTS" id="PR00834">
    <property type="entry name" value="PROTEASES2C"/>
</dbReference>
<name>A0A511D0T6_9PSEU</name>
<dbReference type="EMBL" id="BJVI01000020">
    <property type="protein sequence ID" value="GEL18415.1"/>
    <property type="molecule type" value="Genomic_DNA"/>
</dbReference>
<dbReference type="Proteomes" id="UP000321328">
    <property type="component" value="Unassembled WGS sequence"/>
</dbReference>
<reference evidence="6 7" key="1">
    <citation type="submission" date="2019-07" db="EMBL/GenBank/DDBJ databases">
        <title>Whole genome shotgun sequence of Pseudonocardia asaccharolytica NBRC 16224.</title>
        <authorList>
            <person name="Hosoyama A."/>
            <person name="Uohara A."/>
            <person name="Ohji S."/>
            <person name="Ichikawa N."/>
        </authorList>
    </citation>
    <scope>NUCLEOTIDE SEQUENCE [LARGE SCALE GENOMIC DNA]</scope>
    <source>
        <strain evidence="6 7">NBRC 16224</strain>
    </source>
</reference>
<sequence>MSVSWVDVLIIVLALIAGVSGWRHGMAVALLSFVGVLGGAILGVRLAPLLAQNIETESTRVIVSIVVVVLLVALGETTGVFLGRRIRDRITGERSLKVDSAFGSVLQALTVVVAAWLVALPLASASFPELASSVRSSEVLKSVDSVMPTGARQLPAELRQLLDNSGFPDVLSPFAQTPITAVGPPDPGVARSPVVREVAGSVVKVRGRAPSCSRQLEGTGFVIGPQRVMTNAHVVAGTSETSVEVMGRGGRTRDLRATVVSYDPEIDVAILAVPSLQATPLEFAPDPANVGDDVIVLGYPLDGPFTATAGKVRDRIQLRGPDIYDSGTVTRDVYTVRAVVRSGNSGGPMINPDGQVIGVVFGAALDDSETGFVLTADQVADARLSSPALSRKADTGACAA</sequence>
<keyword evidence="4 5" id="KW-0472">Membrane</keyword>
<gene>
    <name evidence="6" type="ORF">PA7_22520</name>
</gene>
<dbReference type="PANTHER" id="PTHR43019:SF23">
    <property type="entry name" value="PROTEASE DO-LIKE 5, CHLOROPLASTIC"/>
    <property type="match status" value="1"/>
</dbReference>
<feature type="transmembrane region" description="Helical" evidence="5">
    <location>
        <begin position="62"/>
        <end position="83"/>
    </location>
</feature>
<dbReference type="Pfam" id="PF02674">
    <property type="entry name" value="Colicin_V"/>
    <property type="match status" value="1"/>
</dbReference>
<proteinExistence type="predicted"/>
<dbReference type="NCBIfam" id="NF033740">
    <property type="entry name" value="MarP_fam_protase"/>
    <property type="match status" value="1"/>
</dbReference>